<name>A0A061S4G8_9CHLO</name>
<reference evidence="2" key="1">
    <citation type="submission" date="2014-05" db="EMBL/GenBank/DDBJ databases">
        <title>The transcriptome of the halophilic microalga Tetraselmis sp. GSL018 isolated from the Great Salt Lake, Utah.</title>
        <authorList>
            <person name="Jinkerson R.E."/>
            <person name="D'Adamo S."/>
            <person name="Posewitz M.C."/>
        </authorList>
    </citation>
    <scope>NUCLEOTIDE SEQUENCE</scope>
    <source>
        <strain evidence="2">GSL018</strain>
    </source>
</reference>
<dbReference type="AlphaFoldDB" id="A0A061S4G8"/>
<accession>A0A061S4G8</accession>
<feature type="compositionally biased region" description="Basic and acidic residues" evidence="1">
    <location>
        <begin position="35"/>
        <end position="54"/>
    </location>
</feature>
<evidence type="ECO:0000256" key="1">
    <source>
        <dbReference type="SAM" id="MobiDB-lite"/>
    </source>
</evidence>
<feature type="region of interest" description="Disordered" evidence="1">
    <location>
        <begin position="35"/>
        <end position="58"/>
    </location>
</feature>
<proteinExistence type="predicted"/>
<evidence type="ECO:0000313" key="2">
    <source>
        <dbReference type="EMBL" id="JAC77919.1"/>
    </source>
</evidence>
<dbReference type="EMBL" id="GBEZ01007554">
    <property type="protein sequence ID" value="JAC77919.1"/>
    <property type="molecule type" value="Transcribed_RNA"/>
</dbReference>
<organism evidence="2">
    <name type="scientific">Tetraselmis sp. GSL018</name>
    <dbReference type="NCBI Taxonomy" id="582737"/>
    <lineage>
        <taxon>Eukaryota</taxon>
        <taxon>Viridiplantae</taxon>
        <taxon>Chlorophyta</taxon>
        <taxon>core chlorophytes</taxon>
        <taxon>Chlorodendrophyceae</taxon>
        <taxon>Chlorodendrales</taxon>
        <taxon>Chlorodendraceae</taxon>
        <taxon>Tetraselmis</taxon>
    </lineage>
</organism>
<protein>
    <submittedName>
        <fullName evidence="2">Uncharacterized protein</fullName>
    </submittedName>
</protein>
<sequence length="213" mass="23701">MVSEHSPTRQAPLSAKMHRLGRRDLQKVCEQLREKKRKNTDAIRESLTSRRDLTRPQPNGIYSLPSGWEALTLEKAELFYKVVAIVGDRMFSVFDGLTEYRLGHRLSSRRGVGEPLGWPPVDSCYFASSTPEQAVNTEFPRNSALLAAPKLLIQVQAEGRAYKNASLGLWALSHVTPTLLLSDVTEGSSFVISARYISPPRKQPETAAEPDAP</sequence>
<gene>
    <name evidence="2" type="ORF">TSPGSL018_16498</name>
</gene>